<protein>
    <recommendedName>
        <fullName evidence="3">Retrovirus-related Pol polyprotein from transposon TNT 1-94</fullName>
    </recommendedName>
</protein>
<evidence type="ECO:0000313" key="2">
    <source>
        <dbReference type="Proteomes" id="UP000075243"/>
    </source>
</evidence>
<dbReference type="Gramene" id="C.cajan_43743.t">
    <property type="protein sequence ID" value="C.cajan_43743.t.cds1"/>
    <property type="gene ID" value="C.cajan_43743"/>
</dbReference>
<keyword evidence="2" id="KW-1185">Reference proteome</keyword>
<dbReference type="Proteomes" id="UP000075243">
    <property type="component" value="Unassembled WGS sequence"/>
</dbReference>
<reference evidence="1" key="1">
    <citation type="journal article" date="2012" name="Nat. Biotechnol.">
        <title>Draft genome sequence of pigeonpea (Cajanus cajan), an orphan legume crop of resource-poor farmers.</title>
        <authorList>
            <person name="Varshney R.K."/>
            <person name="Chen W."/>
            <person name="Li Y."/>
            <person name="Bharti A.K."/>
            <person name="Saxena R.K."/>
            <person name="Schlueter J.A."/>
            <person name="Donoghue M.T."/>
            <person name="Azam S."/>
            <person name="Fan G."/>
            <person name="Whaley A.M."/>
            <person name="Farmer A.D."/>
            <person name="Sheridan J."/>
            <person name="Iwata A."/>
            <person name="Tuteja R."/>
            <person name="Penmetsa R.V."/>
            <person name="Wu W."/>
            <person name="Upadhyaya H.D."/>
            <person name="Yang S.P."/>
            <person name="Shah T."/>
            <person name="Saxena K.B."/>
            <person name="Michael T."/>
            <person name="McCombie W.R."/>
            <person name="Yang B."/>
            <person name="Zhang G."/>
            <person name="Yang H."/>
            <person name="Wang J."/>
            <person name="Spillane C."/>
            <person name="Cook D.R."/>
            <person name="May G.D."/>
            <person name="Xu X."/>
            <person name="Jackson S.A."/>
        </authorList>
    </citation>
    <scope>NUCLEOTIDE SEQUENCE [LARGE SCALE GENOMIC DNA]</scope>
</reference>
<dbReference type="AlphaFoldDB" id="A0A151QQZ1"/>
<dbReference type="EMBL" id="KQ485156">
    <property type="protein sequence ID" value="KYP32696.1"/>
    <property type="molecule type" value="Genomic_DNA"/>
</dbReference>
<dbReference type="PANTHER" id="PTHR47481">
    <property type="match status" value="1"/>
</dbReference>
<name>A0A151QQZ1_CAJCA</name>
<dbReference type="Pfam" id="PF14223">
    <property type="entry name" value="Retrotran_gag_2"/>
    <property type="match status" value="1"/>
</dbReference>
<dbReference type="OMA" id="FNELHTH"/>
<organism evidence="1 2">
    <name type="scientific">Cajanus cajan</name>
    <name type="common">Pigeon pea</name>
    <name type="synonym">Cajanus indicus</name>
    <dbReference type="NCBI Taxonomy" id="3821"/>
    <lineage>
        <taxon>Eukaryota</taxon>
        <taxon>Viridiplantae</taxon>
        <taxon>Streptophyta</taxon>
        <taxon>Embryophyta</taxon>
        <taxon>Tracheophyta</taxon>
        <taxon>Spermatophyta</taxon>
        <taxon>Magnoliopsida</taxon>
        <taxon>eudicotyledons</taxon>
        <taxon>Gunneridae</taxon>
        <taxon>Pentapetalae</taxon>
        <taxon>rosids</taxon>
        <taxon>fabids</taxon>
        <taxon>Fabales</taxon>
        <taxon>Fabaceae</taxon>
        <taxon>Papilionoideae</taxon>
        <taxon>50 kb inversion clade</taxon>
        <taxon>NPAAA clade</taxon>
        <taxon>indigoferoid/millettioid clade</taxon>
        <taxon>Phaseoleae</taxon>
        <taxon>Cajanus</taxon>
    </lineage>
</organism>
<gene>
    <name evidence="1" type="ORF">KK1_046547</name>
</gene>
<evidence type="ECO:0000313" key="1">
    <source>
        <dbReference type="EMBL" id="KYP32696.1"/>
    </source>
</evidence>
<sequence>MEPQFKVRMVGYEWCHQMWSNLETYFASQTKTRVKQLKIQLRSIKKSTAVNQYLLEIKKIVDTLAAIGSPLNTAEHIDAIFDGLPEEYDPFITFVLTRNEEYLVEQIEALLMAQEERLEKHKRSDNIPLQANLAQVNFHARKQPNNLLILDYLLISGNPGL</sequence>
<accession>A0A151QQZ1</accession>
<proteinExistence type="predicted"/>
<dbReference type="PANTHER" id="PTHR47481:SF30">
    <property type="entry name" value="CCHC-TYPE DOMAIN-CONTAINING PROTEIN"/>
    <property type="match status" value="1"/>
</dbReference>
<evidence type="ECO:0008006" key="3">
    <source>
        <dbReference type="Google" id="ProtNLM"/>
    </source>
</evidence>